<evidence type="ECO:0000313" key="3">
    <source>
        <dbReference type="Proteomes" id="UP000198412"/>
    </source>
</evidence>
<feature type="coiled-coil region" evidence="1">
    <location>
        <begin position="6"/>
        <end position="62"/>
    </location>
</feature>
<dbReference type="OrthoDB" id="1444914at2"/>
<gene>
    <name evidence="2" type="ORF">SAMN04488111_1858</name>
</gene>
<keyword evidence="1" id="KW-0175">Coiled coil</keyword>
<accession>A0A238XJ79</accession>
<dbReference type="Proteomes" id="UP000198412">
    <property type="component" value="Unassembled WGS sequence"/>
</dbReference>
<dbReference type="EMBL" id="FZNX01000003">
    <property type="protein sequence ID" value="SNR58752.1"/>
    <property type="molecule type" value="Genomic_DNA"/>
</dbReference>
<name>A0A238XJ79_9FLAO</name>
<protein>
    <submittedName>
        <fullName evidence="2">Uncharacterized protein</fullName>
    </submittedName>
</protein>
<dbReference type="AlphaFoldDB" id="A0A238XJ79"/>
<dbReference type="RefSeq" id="WP_089378175.1">
    <property type="nucleotide sequence ID" value="NZ_FZNX01000003.1"/>
</dbReference>
<sequence>MEENKIDIINSKIATKQLELNDEQEQDKKNKILHQIKILNVRKEMEEAREKLTERNHSLTNLKKYTGAIRLKSGGQPVKVYCDATSASQARKIIQAQFDVKSWFKQMTPNFNI</sequence>
<evidence type="ECO:0000256" key="1">
    <source>
        <dbReference type="SAM" id="Coils"/>
    </source>
</evidence>
<evidence type="ECO:0000313" key="2">
    <source>
        <dbReference type="EMBL" id="SNR58752.1"/>
    </source>
</evidence>
<organism evidence="2 3">
    <name type="scientific">Lutibacter flavus</name>
    <dbReference type="NCBI Taxonomy" id="691689"/>
    <lineage>
        <taxon>Bacteria</taxon>
        <taxon>Pseudomonadati</taxon>
        <taxon>Bacteroidota</taxon>
        <taxon>Flavobacteriia</taxon>
        <taxon>Flavobacteriales</taxon>
        <taxon>Flavobacteriaceae</taxon>
        <taxon>Lutibacter</taxon>
    </lineage>
</organism>
<reference evidence="3" key="1">
    <citation type="submission" date="2017-06" db="EMBL/GenBank/DDBJ databases">
        <authorList>
            <person name="Varghese N."/>
            <person name="Submissions S."/>
        </authorList>
    </citation>
    <scope>NUCLEOTIDE SEQUENCE [LARGE SCALE GENOMIC DNA]</scope>
    <source>
        <strain evidence="3">DSM 27993</strain>
    </source>
</reference>
<proteinExistence type="predicted"/>
<keyword evidence="3" id="KW-1185">Reference proteome</keyword>